<sequence>MKRYLGVSLAAAIIAFCGVAFIESAKAVPGAVTVSAQPGTLIEVGATRRPHRASRGYRHQRARVYVRGPYQPYYGRPSYYAPGKVTPFFPFGFGYGLDPSW</sequence>
<organism evidence="2 3">
    <name type="scientific">Nitrobacter winogradskyi (strain ATCC 25391 / DSM 10237 / CIP 104748 / NCIMB 11846 / Nb-255)</name>
    <dbReference type="NCBI Taxonomy" id="323098"/>
    <lineage>
        <taxon>Bacteria</taxon>
        <taxon>Pseudomonadati</taxon>
        <taxon>Pseudomonadota</taxon>
        <taxon>Alphaproteobacteria</taxon>
        <taxon>Hyphomicrobiales</taxon>
        <taxon>Nitrobacteraceae</taxon>
        <taxon>Nitrobacter</taxon>
    </lineage>
</organism>
<proteinExistence type="predicted"/>
<gene>
    <name evidence="2" type="ordered locus">Nwi_2787</name>
</gene>
<dbReference type="RefSeq" id="WP_011315985.1">
    <property type="nucleotide sequence ID" value="NC_007406.1"/>
</dbReference>
<dbReference type="EMBL" id="CP000115">
    <property type="protein sequence ID" value="ABA06040.1"/>
    <property type="molecule type" value="Genomic_DNA"/>
</dbReference>
<keyword evidence="1" id="KW-0732">Signal</keyword>
<evidence type="ECO:0000313" key="3">
    <source>
        <dbReference type="Proteomes" id="UP000002531"/>
    </source>
</evidence>
<dbReference type="OrthoDB" id="8265481at2"/>
<reference evidence="2 3" key="1">
    <citation type="journal article" date="2006" name="Appl. Environ. Microbiol.">
        <title>Genome sequence of the chemolithoautotrophic nitrite-oxidizing bacterium Nitrobacter winogradskyi Nb-255.</title>
        <authorList>
            <person name="Starkenburg S.R."/>
            <person name="Chain P.S."/>
            <person name="Sayavedra-Soto L.A."/>
            <person name="Hauser L."/>
            <person name="Land M.L."/>
            <person name="Larimer F.W."/>
            <person name="Malfatti S.A."/>
            <person name="Klotz M.G."/>
            <person name="Bottomley P.J."/>
            <person name="Arp D.J."/>
            <person name="Hickey W.J."/>
        </authorList>
    </citation>
    <scope>NUCLEOTIDE SEQUENCE [LARGE SCALE GENOMIC DNA]</scope>
    <source>
        <strain evidence="3">ATCC 25391 / DSM 10237 / CIP 104748 / NCIMB 11846 / Nb-255</strain>
    </source>
</reference>
<evidence type="ECO:0000256" key="1">
    <source>
        <dbReference type="SAM" id="SignalP"/>
    </source>
</evidence>
<accession>Q3SNV1</accession>
<evidence type="ECO:0000313" key="2">
    <source>
        <dbReference type="EMBL" id="ABA06040.1"/>
    </source>
</evidence>
<dbReference type="KEGG" id="nwi:Nwi_2787"/>
<dbReference type="AlphaFoldDB" id="Q3SNV1"/>
<dbReference type="Proteomes" id="UP000002531">
    <property type="component" value="Chromosome"/>
</dbReference>
<dbReference type="HOGENOM" id="CLU_176304_1_0_5"/>
<name>Q3SNV1_NITWN</name>
<protein>
    <submittedName>
        <fullName evidence="2">Uncharacterized protein</fullName>
    </submittedName>
</protein>
<feature type="chain" id="PRO_5004229000" evidence="1">
    <location>
        <begin position="28"/>
        <end position="101"/>
    </location>
</feature>
<dbReference type="eggNOG" id="ENOG5030N94">
    <property type="taxonomic scope" value="Bacteria"/>
</dbReference>
<keyword evidence="3" id="KW-1185">Reference proteome</keyword>
<feature type="signal peptide" evidence="1">
    <location>
        <begin position="1"/>
        <end position="27"/>
    </location>
</feature>